<organism evidence="1 2">
    <name type="scientific">Favolaschia claudopus</name>
    <dbReference type="NCBI Taxonomy" id="2862362"/>
    <lineage>
        <taxon>Eukaryota</taxon>
        <taxon>Fungi</taxon>
        <taxon>Dikarya</taxon>
        <taxon>Basidiomycota</taxon>
        <taxon>Agaricomycotina</taxon>
        <taxon>Agaricomycetes</taxon>
        <taxon>Agaricomycetidae</taxon>
        <taxon>Agaricales</taxon>
        <taxon>Marasmiineae</taxon>
        <taxon>Mycenaceae</taxon>
        <taxon>Favolaschia</taxon>
    </lineage>
</organism>
<dbReference type="Proteomes" id="UP001362999">
    <property type="component" value="Unassembled WGS sequence"/>
</dbReference>
<dbReference type="PANTHER" id="PTHR10281:SF76">
    <property type="entry name" value="CALCUTTA CUP-RELATED"/>
    <property type="match status" value="1"/>
</dbReference>
<sequence length="141" mass="15758">MANPVSWSNEKKRPLILPALQPDLNRGINHSELHRLRAADLENYSRQTEYECGTRILVGLKDYVFDMTAVKESLSPGGDLSVYAFKDISYALAKYSASETDTLIQGYDSLSSEEKGVLDSWVGIFLTRFPVIGMLLPAEQL</sequence>
<protein>
    <recommendedName>
        <fullName evidence="3">Cytochrome b5 heme-binding domain-containing protein</fullName>
    </recommendedName>
</protein>
<dbReference type="AlphaFoldDB" id="A0AAV9ZX07"/>
<keyword evidence="2" id="KW-1185">Reference proteome</keyword>
<dbReference type="GO" id="GO:0012505">
    <property type="term" value="C:endomembrane system"/>
    <property type="evidence" value="ECO:0007669"/>
    <property type="project" value="TreeGrafter"/>
</dbReference>
<accession>A0AAV9ZX07</accession>
<evidence type="ECO:0008006" key="3">
    <source>
        <dbReference type="Google" id="ProtNLM"/>
    </source>
</evidence>
<dbReference type="InterPro" id="IPR050577">
    <property type="entry name" value="MAPR/NEUFC/NENF-like"/>
</dbReference>
<dbReference type="GO" id="GO:0016020">
    <property type="term" value="C:membrane"/>
    <property type="evidence" value="ECO:0007669"/>
    <property type="project" value="TreeGrafter"/>
</dbReference>
<proteinExistence type="predicted"/>
<dbReference type="PANTHER" id="PTHR10281">
    <property type="entry name" value="MEMBRANE-ASSOCIATED PROGESTERONE RECEPTOR COMPONENT-RELATED"/>
    <property type="match status" value="1"/>
</dbReference>
<name>A0AAV9ZX07_9AGAR</name>
<dbReference type="InterPro" id="IPR036400">
    <property type="entry name" value="Cyt_B5-like_heme/steroid_sf"/>
</dbReference>
<dbReference type="EMBL" id="JAWWNJ010000101">
    <property type="protein sequence ID" value="KAK6995772.1"/>
    <property type="molecule type" value="Genomic_DNA"/>
</dbReference>
<gene>
    <name evidence="1" type="ORF">R3P38DRAFT_3074990</name>
</gene>
<reference evidence="1 2" key="1">
    <citation type="journal article" date="2024" name="J Genomics">
        <title>Draft genome sequencing and assembly of Favolaschia claudopus CIRM-BRFM 2984 isolated from oak limbs.</title>
        <authorList>
            <person name="Navarro D."/>
            <person name="Drula E."/>
            <person name="Chaduli D."/>
            <person name="Cazenave R."/>
            <person name="Ahrendt S."/>
            <person name="Wang J."/>
            <person name="Lipzen A."/>
            <person name="Daum C."/>
            <person name="Barry K."/>
            <person name="Grigoriev I.V."/>
            <person name="Favel A."/>
            <person name="Rosso M.N."/>
            <person name="Martin F."/>
        </authorList>
    </citation>
    <scope>NUCLEOTIDE SEQUENCE [LARGE SCALE GENOMIC DNA]</scope>
    <source>
        <strain evidence="1 2">CIRM-BRFM 2984</strain>
    </source>
</reference>
<dbReference type="SUPFAM" id="SSF55856">
    <property type="entry name" value="Cytochrome b5-like heme/steroid binding domain"/>
    <property type="match status" value="1"/>
</dbReference>
<evidence type="ECO:0000313" key="2">
    <source>
        <dbReference type="Proteomes" id="UP001362999"/>
    </source>
</evidence>
<evidence type="ECO:0000313" key="1">
    <source>
        <dbReference type="EMBL" id="KAK6995772.1"/>
    </source>
</evidence>
<comment type="caution">
    <text evidence="1">The sequence shown here is derived from an EMBL/GenBank/DDBJ whole genome shotgun (WGS) entry which is preliminary data.</text>
</comment>
<dbReference type="Gene3D" id="3.10.120.10">
    <property type="entry name" value="Cytochrome b5-like heme/steroid binding domain"/>
    <property type="match status" value="1"/>
</dbReference>